<feature type="domain" description="ABC transporter" evidence="9">
    <location>
        <begin position="497"/>
        <end position="730"/>
    </location>
</feature>
<dbReference type="CDD" id="cd02419">
    <property type="entry name" value="Peptidase_C39C"/>
    <property type="match status" value="1"/>
</dbReference>
<feature type="transmembrane region" description="Helical" evidence="8">
    <location>
        <begin position="218"/>
        <end position="245"/>
    </location>
</feature>
<keyword evidence="3" id="KW-0547">Nucleotide-binding</keyword>
<dbReference type="Gene3D" id="3.90.70.10">
    <property type="entry name" value="Cysteine proteinases"/>
    <property type="match status" value="1"/>
</dbReference>
<feature type="transmembrane region" description="Helical" evidence="8">
    <location>
        <begin position="296"/>
        <end position="317"/>
    </location>
</feature>
<feature type="transmembrane region" description="Helical" evidence="8">
    <location>
        <begin position="323"/>
        <end position="340"/>
    </location>
</feature>
<dbReference type="Pfam" id="PF00005">
    <property type="entry name" value="ABC_tran"/>
    <property type="match status" value="1"/>
</dbReference>
<feature type="domain" description="Peptidase C39" evidence="11">
    <location>
        <begin position="32"/>
        <end position="151"/>
    </location>
</feature>
<dbReference type="InterPro" id="IPR036640">
    <property type="entry name" value="ABC1_TM_sf"/>
</dbReference>
<keyword evidence="2 8" id="KW-0812">Transmembrane</keyword>
<feature type="transmembrane region" description="Helical" evidence="8">
    <location>
        <begin position="178"/>
        <end position="198"/>
    </location>
</feature>
<evidence type="ECO:0000256" key="8">
    <source>
        <dbReference type="SAM" id="Phobius"/>
    </source>
</evidence>
<evidence type="ECO:0000256" key="6">
    <source>
        <dbReference type="ARBA" id="ARBA00023136"/>
    </source>
</evidence>
<keyword evidence="13" id="KW-1185">Reference proteome</keyword>
<dbReference type="InterPro" id="IPR027417">
    <property type="entry name" value="P-loop_NTPase"/>
</dbReference>
<evidence type="ECO:0000256" key="3">
    <source>
        <dbReference type="ARBA" id="ARBA00022741"/>
    </source>
</evidence>
<feature type="transmembrane region" description="Helical" evidence="8">
    <location>
        <begin position="419"/>
        <end position="444"/>
    </location>
</feature>
<evidence type="ECO:0000313" key="13">
    <source>
        <dbReference type="Proteomes" id="UP001203423"/>
    </source>
</evidence>
<gene>
    <name evidence="12" type="ORF">L2764_16155</name>
</gene>
<keyword evidence="5 8" id="KW-1133">Transmembrane helix</keyword>
<name>A0ABT0LE32_9GAMM</name>
<feature type="domain" description="ABC transmembrane type-1" evidence="10">
    <location>
        <begin position="185"/>
        <end position="464"/>
    </location>
</feature>
<organism evidence="12 13">
    <name type="scientific">Shewanella surugensis</name>
    <dbReference type="NCBI Taxonomy" id="212020"/>
    <lineage>
        <taxon>Bacteria</taxon>
        <taxon>Pseudomonadati</taxon>
        <taxon>Pseudomonadota</taxon>
        <taxon>Gammaproteobacteria</taxon>
        <taxon>Alteromonadales</taxon>
        <taxon>Shewanellaceae</taxon>
        <taxon>Shewanella</taxon>
    </lineage>
</organism>
<dbReference type="PANTHER" id="PTHR24221:SF606">
    <property type="entry name" value="COLICIN V SECRETION-PROCESSING ATP-BINDING PROTEIN"/>
    <property type="match status" value="1"/>
</dbReference>
<dbReference type="SUPFAM" id="SSF52540">
    <property type="entry name" value="P-loop containing nucleoside triphosphate hydrolases"/>
    <property type="match status" value="1"/>
</dbReference>
<dbReference type="PANTHER" id="PTHR24221">
    <property type="entry name" value="ATP-BINDING CASSETTE SUB-FAMILY B"/>
    <property type="match status" value="1"/>
</dbReference>
<dbReference type="CDD" id="cd18567">
    <property type="entry name" value="ABC_6TM_CvaB_RaxB_like"/>
    <property type="match status" value="1"/>
</dbReference>
<keyword evidence="6 8" id="KW-0472">Membrane</keyword>
<dbReference type="InterPro" id="IPR003439">
    <property type="entry name" value="ABC_transporter-like_ATP-bd"/>
</dbReference>
<dbReference type="Proteomes" id="UP001203423">
    <property type="component" value="Unassembled WGS sequence"/>
</dbReference>
<dbReference type="PROSITE" id="PS50893">
    <property type="entry name" value="ABC_TRANSPORTER_2"/>
    <property type="match status" value="1"/>
</dbReference>
<dbReference type="InterPro" id="IPR005074">
    <property type="entry name" value="Peptidase_C39"/>
</dbReference>
<evidence type="ECO:0000259" key="11">
    <source>
        <dbReference type="PROSITE" id="PS50990"/>
    </source>
</evidence>
<evidence type="ECO:0000256" key="7">
    <source>
        <dbReference type="SAM" id="MobiDB-lite"/>
    </source>
</evidence>
<dbReference type="PROSITE" id="PS50929">
    <property type="entry name" value="ABC_TM1F"/>
    <property type="match status" value="1"/>
</dbReference>
<comment type="subcellular location">
    <subcellularLocation>
        <location evidence="1">Cell membrane</location>
        <topology evidence="1">Multi-pass membrane protein</topology>
    </subcellularLocation>
</comment>
<comment type="caution">
    <text evidence="12">The sequence shown here is derived from an EMBL/GenBank/DDBJ whole genome shotgun (WGS) entry which is preliminary data.</text>
</comment>
<dbReference type="InterPro" id="IPR033838">
    <property type="entry name" value="CvaB_peptidase"/>
</dbReference>
<dbReference type="EMBL" id="JAKIKS010000068">
    <property type="protein sequence ID" value="MCL1125962.1"/>
    <property type="molecule type" value="Genomic_DNA"/>
</dbReference>
<dbReference type="InterPro" id="IPR039421">
    <property type="entry name" value="Type_1_exporter"/>
</dbReference>
<dbReference type="Gene3D" id="3.40.50.300">
    <property type="entry name" value="P-loop containing nucleotide triphosphate hydrolases"/>
    <property type="match status" value="1"/>
</dbReference>
<dbReference type="RefSeq" id="WP_248941295.1">
    <property type="nucleotide sequence ID" value="NZ_JAKIKS010000068.1"/>
</dbReference>
<feature type="region of interest" description="Disordered" evidence="7">
    <location>
        <begin position="711"/>
        <end position="736"/>
    </location>
</feature>
<sequence>MSPLEQEQKVDRQDPAQLLEFSGKKRVPNILQAEIAECGLACMAMVSTFHGHKLDLPALRKRFSADLKGINLQQLIALGDSIGLASRALKCGIEEVGKLSLPCVLHWGMNHFVVLTGVTRKYVYVNDPAFGKRKLTHTEFGEYFTGIALELTPTYEFKAQDERQSMGLTQLWSKMTGLVRTLCTLFALSILLQVFSLVSPYYMQWVIDEVLVSQDKPLLTVLAVGFGLIMLIGVITTAVRSWLVLRVSSVMNMQMGVNLLRHLLRLPMPFFEKRHIGDLVSRFGALSQVRERLTTGLVETIVDGIMAITVLIMMLIYSVKLTLVVLGAILIYILLRCVLYRPLYVATEESIQAGAKEQTNFLENLRGIQTIKLFTSEPQRQGLWQNRYAEVINAGIRLGKLSLGFESVKSVLFGLENIIVIYLAANIVMTGELSTGMVLAFIAYKNQLTSRLGSFIEQIIQFRMLRLHLDRLSDIALQDQERDLDGQLALEHVKGEITLENVSFAYSTDDPKVINDVSMTIKAGEAVAIVGESGCGKTTLMKLMLGLLRPSQGRILLDGKDITQIGLTQYRRRLAAVMQDDTLLSGSVADNITFFDPEPDHLKMQQAANIAAIDNDIKHMGMGYHSLVGDMGNQFSGGQVQRLLLARALYKQPNILFMDEATSHLDIDNEAKISEEIKQLSMTRIIIAHRPETIKHADRVIMMKAGQVHSSEISAENTPETQIDTDTSSAVKSNTQTAGNYSTVSYKMS</sequence>
<dbReference type="InterPro" id="IPR003593">
    <property type="entry name" value="AAA+_ATPase"/>
</dbReference>
<evidence type="ECO:0000259" key="9">
    <source>
        <dbReference type="PROSITE" id="PS50893"/>
    </source>
</evidence>
<evidence type="ECO:0000313" key="12">
    <source>
        <dbReference type="EMBL" id="MCL1125962.1"/>
    </source>
</evidence>
<dbReference type="SMART" id="SM00382">
    <property type="entry name" value="AAA"/>
    <property type="match status" value="1"/>
</dbReference>
<accession>A0ABT0LE32</accession>
<dbReference type="Pfam" id="PF03412">
    <property type="entry name" value="Peptidase_C39"/>
    <property type="match status" value="1"/>
</dbReference>
<dbReference type="PROSITE" id="PS50990">
    <property type="entry name" value="PEPTIDASE_C39"/>
    <property type="match status" value="1"/>
</dbReference>
<evidence type="ECO:0000259" key="10">
    <source>
        <dbReference type="PROSITE" id="PS50929"/>
    </source>
</evidence>
<evidence type="ECO:0000256" key="5">
    <source>
        <dbReference type="ARBA" id="ARBA00022989"/>
    </source>
</evidence>
<proteinExistence type="predicted"/>
<evidence type="ECO:0000256" key="1">
    <source>
        <dbReference type="ARBA" id="ARBA00004651"/>
    </source>
</evidence>
<reference evidence="12 13" key="1">
    <citation type="submission" date="2022-01" db="EMBL/GenBank/DDBJ databases">
        <title>Whole genome-based taxonomy of the Shewanellaceae.</title>
        <authorList>
            <person name="Martin-Rodriguez A.J."/>
        </authorList>
    </citation>
    <scope>NUCLEOTIDE SEQUENCE [LARGE SCALE GENOMIC DNA]</scope>
    <source>
        <strain evidence="12 13">DSM 17177</strain>
    </source>
</reference>
<evidence type="ECO:0000256" key="4">
    <source>
        <dbReference type="ARBA" id="ARBA00022840"/>
    </source>
</evidence>
<protein>
    <submittedName>
        <fullName evidence="12">Peptidase domain-containing ABC transporter</fullName>
    </submittedName>
</protein>
<dbReference type="InterPro" id="IPR011527">
    <property type="entry name" value="ABC1_TM_dom"/>
</dbReference>
<keyword evidence="4" id="KW-0067">ATP-binding</keyword>
<dbReference type="Gene3D" id="1.20.1560.10">
    <property type="entry name" value="ABC transporter type 1, transmembrane domain"/>
    <property type="match status" value="1"/>
</dbReference>
<dbReference type="SUPFAM" id="SSF90123">
    <property type="entry name" value="ABC transporter transmembrane region"/>
    <property type="match status" value="1"/>
</dbReference>
<dbReference type="CDD" id="cd03246">
    <property type="entry name" value="ABCC_Protease_Secretion"/>
    <property type="match status" value="1"/>
</dbReference>
<evidence type="ECO:0000256" key="2">
    <source>
        <dbReference type="ARBA" id="ARBA00022692"/>
    </source>
</evidence>
<dbReference type="Pfam" id="PF00664">
    <property type="entry name" value="ABC_membrane"/>
    <property type="match status" value="1"/>
</dbReference>